<keyword evidence="2 12" id="KW-0963">Cytoplasm</keyword>
<comment type="similarity">
    <text evidence="11 12">Belongs to the ABC transporter superfamily. ABCF family. Uup subfamily.</text>
</comment>
<feature type="binding site" evidence="12">
    <location>
        <begin position="38"/>
        <end position="45"/>
    </location>
    <ligand>
        <name>ATP</name>
        <dbReference type="ChEBI" id="CHEBI:30616"/>
        <label>1</label>
    </ligand>
</feature>
<protein>
    <recommendedName>
        <fullName evidence="12">ATP-binding protein Uup</fullName>
        <ecNumber evidence="12">3.6.1.-</ecNumber>
    </recommendedName>
</protein>
<keyword evidence="15" id="KW-1185">Reference proteome</keyword>
<evidence type="ECO:0000256" key="12">
    <source>
        <dbReference type="HAMAP-Rule" id="MF_00848"/>
    </source>
</evidence>
<dbReference type="InterPro" id="IPR003593">
    <property type="entry name" value="AAA+_ATPase"/>
</dbReference>
<keyword evidence="5 12" id="KW-0227">DNA damage</keyword>
<dbReference type="Proteomes" id="UP000249453">
    <property type="component" value="Unassembled WGS sequence"/>
</dbReference>
<evidence type="ECO:0000313" key="14">
    <source>
        <dbReference type="EMBL" id="RAK30029.1"/>
    </source>
</evidence>
<evidence type="ECO:0000256" key="11">
    <source>
        <dbReference type="ARBA" id="ARBA00061478"/>
    </source>
</evidence>
<dbReference type="PANTHER" id="PTHR42855">
    <property type="entry name" value="ABC TRANSPORTER ATP-BINDING SUBUNIT"/>
    <property type="match status" value="1"/>
</dbReference>
<dbReference type="GO" id="GO:0016887">
    <property type="term" value="F:ATP hydrolysis activity"/>
    <property type="evidence" value="ECO:0007669"/>
    <property type="project" value="UniProtKB-UniRule"/>
</dbReference>
<dbReference type="EC" id="3.6.1.-" evidence="12"/>
<dbReference type="InterPro" id="IPR032524">
    <property type="entry name" value="ABC_tran_C"/>
</dbReference>
<evidence type="ECO:0000256" key="6">
    <source>
        <dbReference type="ARBA" id="ARBA00022801"/>
    </source>
</evidence>
<name>A0A364JW12_9HYPH</name>
<keyword evidence="9 12" id="KW-0234">DNA repair</keyword>
<dbReference type="GO" id="GO:0005737">
    <property type="term" value="C:cytoplasm"/>
    <property type="evidence" value="ECO:0007669"/>
    <property type="project" value="UniProtKB-SubCell"/>
</dbReference>
<gene>
    <name evidence="12" type="primary">uup</name>
    <name evidence="14" type="ORF">C7374_10488</name>
</gene>
<comment type="subcellular location">
    <subcellularLocation>
        <location evidence="1">Cell inner membrane</location>
    </subcellularLocation>
    <subcellularLocation>
        <location evidence="12">Cytoplasm</location>
    </subcellularLocation>
    <text evidence="12">Associates with ribosomes.</text>
</comment>
<evidence type="ECO:0000256" key="9">
    <source>
        <dbReference type="ARBA" id="ARBA00023204"/>
    </source>
</evidence>
<dbReference type="InterPro" id="IPR051309">
    <property type="entry name" value="ABCF_ATPase"/>
</dbReference>
<feature type="domain" description="ABC transporter" evidence="13">
    <location>
        <begin position="283"/>
        <end position="500"/>
    </location>
</feature>
<dbReference type="Pfam" id="PF00005">
    <property type="entry name" value="ABC_tran"/>
    <property type="match status" value="2"/>
</dbReference>
<dbReference type="PROSITE" id="PS50893">
    <property type="entry name" value="ABC_TRANSPORTER_2"/>
    <property type="match status" value="2"/>
</dbReference>
<dbReference type="AlphaFoldDB" id="A0A364JW12"/>
<dbReference type="InterPro" id="IPR017871">
    <property type="entry name" value="ABC_transporter-like_CS"/>
</dbReference>
<sequence length="604" mass="67838">MAPPLLRLDEIKLTFGGTPLLEEAALSVGEGDRIALVGRNGSGKSTLLKIAAGMVEPTSGDIFKHPGATIRYLPQVPDLDNYANVRAYVEAGLGPADDLYRVSYLLEHLGLTGEEKPEHLSGGEARRAALARVIAPQPDVLLLDEPTNHLDLTTIEWLEDELRQIRSAIVLISHDRRFLENVSRSTVWLDRGVTRRIEQSFAHFEEWRDKVLEEEERDLHKLGRQIAREEHWLRYGVTARRKRNMRRLGELHNMRAEFRNYRKAQGSAVMAASDSKESGKLVIEAKGLCKAFGERELVKNFSIRVQRGDRIGLVGPNGAGKTTLLSLLTGKLEPDAGTLRLGVNLEIAELDQKREGLNLDDTLAHYLTDGRGESLIVNGEQRHVVSYMKDFLFQPEQARTPIRELSGGERARLMLARVLARPANLLILDEPTNDLDMETLDLLQELVAGFPGTVILVSHDRDFLDRTVTSVIAPEGDGNWLEYAGGYADMMAQRKEQALARRNVKAGADRSEAKTGAIAQPKREEKRKLSYKQKFALETLPGKMETLAEEIAKLEERFADPQLYSKDPELFAKTADLLEKKRAEHSAMEEEWLELELLREELEG</sequence>
<dbReference type="PROSITE" id="PS00211">
    <property type="entry name" value="ABC_TRANSPORTER_1"/>
    <property type="match status" value="2"/>
</dbReference>
<dbReference type="Gene3D" id="1.10.287.380">
    <property type="entry name" value="Valyl-tRNA synthetase, C-terminal domain"/>
    <property type="match status" value="1"/>
</dbReference>
<dbReference type="GO" id="GO:0006281">
    <property type="term" value="P:DNA repair"/>
    <property type="evidence" value="ECO:0007669"/>
    <property type="project" value="UniProtKB-KW"/>
</dbReference>
<keyword evidence="3 12" id="KW-0677">Repeat</keyword>
<reference evidence="14 15" key="1">
    <citation type="submission" date="2018-06" db="EMBL/GenBank/DDBJ databases">
        <title>Genomic Encyclopedia of Type Strains, Phase IV (KMG-IV): sequencing the most valuable type-strain genomes for metagenomic binning, comparative biology and taxonomic classification.</title>
        <authorList>
            <person name="Goeker M."/>
        </authorList>
    </citation>
    <scope>NUCLEOTIDE SEQUENCE [LARGE SCALE GENOMIC DNA]</scope>
    <source>
        <strain evidence="14 15">DSM 26720</strain>
    </source>
</reference>
<proteinExistence type="inferred from homology"/>
<dbReference type="OrthoDB" id="9808609at2"/>
<dbReference type="GO" id="GO:0043022">
    <property type="term" value="F:ribosome binding"/>
    <property type="evidence" value="ECO:0007669"/>
    <property type="project" value="UniProtKB-UniRule"/>
</dbReference>
<evidence type="ECO:0000313" key="15">
    <source>
        <dbReference type="Proteomes" id="UP000249453"/>
    </source>
</evidence>
<dbReference type="EMBL" id="QLMK01000004">
    <property type="protein sequence ID" value="RAK30029.1"/>
    <property type="molecule type" value="Genomic_DNA"/>
</dbReference>
<evidence type="ECO:0000256" key="2">
    <source>
        <dbReference type="ARBA" id="ARBA00022490"/>
    </source>
</evidence>
<feature type="domain" description="ABC transporter" evidence="13">
    <location>
        <begin position="6"/>
        <end position="216"/>
    </location>
</feature>
<comment type="caution">
    <text evidence="14">The sequence shown here is derived from an EMBL/GenBank/DDBJ whole genome shotgun (WGS) entry which is preliminary data.</text>
</comment>
<dbReference type="GO" id="GO:0005524">
    <property type="term" value="F:ATP binding"/>
    <property type="evidence" value="ECO:0007669"/>
    <property type="project" value="UniProtKB-UniRule"/>
</dbReference>
<dbReference type="HAMAP" id="MF_00848">
    <property type="entry name" value="Uup"/>
    <property type="match status" value="1"/>
</dbReference>
<dbReference type="RefSeq" id="WP_111575050.1">
    <property type="nucleotide sequence ID" value="NZ_JBHEEY010000005.1"/>
</dbReference>
<organism evidence="14 15">
    <name type="scientific">Falsochrobactrum ovis</name>
    <dbReference type="NCBI Taxonomy" id="1293442"/>
    <lineage>
        <taxon>Bacteria</taxon>
        <taxon>Pseudomonadati</taxon>
        <taxon>Pseudomonadota</taxon>
        <taxon>Alphaproteobacteria</taxon>
        <taxon>Hyphomicrobiales</taxon>
        <taxon>Brucellaceae</taxon>
        <taxon>Falsochrobactrum</taxon>
    </lineage>
</organism>
<dbReference type="CDD" id="cd03221">
    <property type="entry name" value="ABCF_EF-3"/>
    <property type="match status" value="2"/>
</dbReference>
<dbReference type="PANTHER" id="PTHR42855:SF1">
    <property type="entry name" value="ABC TRANSPORTER DOMAIN-CONTAINING PROTEIN"/>
    <property type="match status" value="1"/>
</dbReference>
<dbReference type="GO" id="GO:0003677">
    <property type="term" value="F:DNA binding"/>
    <property type="evidence" value="ECO:0007669"/>
    <property type="project" value="UniProtKB-UniRule"/>
</dbReference>
<evidence type="ECO:0000256" key="10">
    <source>
        <dbReference type="ARBA" id="ARBA00049360"/>
    </source>
</evidence>
<evidence type="ECO:0000256" key="8">
    <source>
        <dbReference type="ARBA" id="ARBA00023125"/>
    </source>
</evidence>
<accession>A0A364JW12</accession>
<keyword evidence="6 12" id="KW-0378">Hydrolase</keyword>
<evidence type="ECO:0000259" key="13">
    <source>
        <dbReference type="PROSITE" id="PS50893"/>
    </source>
</evidence>
<comment type="function">
    <text evidence="12">Probably plays a role in ribosome assembly or function. May be involved in resolution of branched DNA intermediates that result from template switching in postreplication gaps. Binds DNA and has ATPase activity.</text>
</comment>
<evidence type="ECO:0000256" key="1">
    <source>
        <dbReference type="ARBA" id="ARBA00004533"/>
    </source>
</evidence>
<evidence type="ECO:0000256" key="5">
    <source>
        <dbReference type="ARBA" id="ARBA00022763"/>
    </source>
</evidence>
<evidence type="ECO:0000256" key="7">
    <source>
        <dbReference type="ARBA" id="ARBA00022840"/>
    </source>
</evidence>
<comment type="catalytic activity">
    <reaction evidence="10 12">
        <text>ATP + H2O = ADP + phosphate + H(+)</text>
        <dbReference type="Rhea" id="RHEA:13065"/>
        <dbReference type="ChEBI" id="CHEBI:15377"/>
        <dbReference type="ChEBI" id="CHEBI:15378"/>
        <dbReference type="ChEBI" id="CHEBI:30616"/>
        <dbReference type="ChEBI" id="CHEBI:43474"/>
        <dbReference type="ChEBI" id="CHEBI:456216"/>
    </reaction>
</comment>
<keyword evidence="8 12" id="KW-0238">DNA-binding</keyword>
<dbReference type="InterPro" id="IPR003439">
    <property type="entry name" value="ABC_transporter-like_ATP-bd"/>
</dbReference>
<dbReference type="InterPro" id="IPR027417">
    <property type="entry name" value="P-loop_NTPase"/>
</dbReference>
<dbReference type="FunFam" id="3.40.50.300:FF:000309">
    <property type="entry name" value="ABC transporter ATP-binding protein"/>
    <property type="match status" value="1"/>
</dbReference>
<dbReference type="GO" id="GO:0005886">
    <property type="term" value="C:plasma membrane"/>
    <property type="evidence" value="ECO:0007669"/>
    <property type="project" value="UniProtKB-SubCell"/>
</dbReference>
<keyword evidence="7 12" id="KW-0067">ATP-binding</keyword>
<feature type="binding site" evidence="12">
    <location>
        <begin position="315"/>
        <end position="322"/>
    </location>
    <ligand>
        <name>ATP</name>
        <dbReference type="ChEBI" id="CHEBI:30616"/>
        <label>2</label>
    </ligand>
</feature>
<dbReference type="InterPro" id="IPR043686">
    <property type="entry name" value="Uup"/>
</dbReference>
<dbReference type="Pfam" id="PF16326">
    <property type="entry name" value="ABC_tran_CTD"/>
    <property type="match status" value="1"/>
</dbReference>
<dbReference type="Gene3D" id="3.40.50.300">
    <property type="entry name" value="P-loop containing nucleotide triphosphate hydrolases"/>
    <property type="match status" value="2"/>
</dbReference>
<evidence type="ECO:0000256" key="4">
    <source>
        <dbReference type="ARBA" id="ARBA00022741"/>
    </source>
</evidence>
<dbReference type="SMART" id="SM00382">
    <property type="entry name" value="AAA"/>
    <property type="match status" value="2"/>
</dbReference>
<keyword evidence="4 12" id="KW-0547">Nucleotide-binding</keyword>
<evidence type="ECO:0000256" key="3">
    <source>
        <dbReference type="ARBA" id="ARBA00022737"/>
    </source>
</evidence>
<dbReference type="SUPFAM" id="SSF52540">
    <property type="entry name" value="P-loop containing nucleoside triphosphate hydrolases"/>
    <property type="match status" value="2"/>
</dbReference>
<dbReference type="InterPro" id="IPR037118">
    <property type="entry name" value="Val-tRNA_synth_C_sf"/>
</dbReference>